<accession>T0YQ57</accession>
<reference evidence="1" key="1">
    <citation type="submission" date="2013-08" db="EMBL/GenBank/DDBJ databases">
        <authorList>
            <person name="Mendez C."/>
            <person name="Richter M."/>
            <person name="Ferrer M."/>
            <person name="Sanchez J."/>
        </authorList>
    </citation>
    <scope>NUCLEOTIDE SEQUENCE</scope>
</reference>
<comment type="caution">
    <text evidence="1">The sequence shown here is derived from an EMBL/GenBank/DDBJ whole genome shotgun (WGS) entry which is preliminary data.</text>
</comment>
<evidence type="ECO:0000313" key="1">
    <source>
        <dbReference type="EMBL" id="EQD37691.1"/>
    </source>
</evidence>
<feature type="non-terminal residue" evidence="1">
    <location>
        <position position="44"/>
    </location>
</feature>
<dbReference type="AlphaFoldDB" id="T0YQ57"/>
<protein>
    <submittedName>
        <fullName evidence="1">Uncharacterized protein</fullName>
    </submittedName>
</protein>
<gene>
    <name evidence="1" type="ORF">B1A_17448</name>
</gene>
<dbReference type="EMBL" id="AUZX01012831">
    <property type="protein sequence ID" value="EQD37691.1"/>
    <property type="molecule type" value="Genomic_DNA"/>
</dbReference>
<proteinExistence type="predicted"/>
<sequence>MFERCWGLALETVDGGPLQDITVNNLSMRDIYAAPLFMRLGARL</sequence>
<name>T0YQ57_9ZZZZ</name>
<organism evidence="1">
    <name type="scientific">mine drainage metagenome</name>
    <dbReference type="NCBI Taxonomy" id="410659"/>
    <lineage>
        <taxon>unclassified sequences</taxon>
        <taxon>metagenomes</taxon>
        <taxon>ecological metagenomes</taxon>
    </lineage>
</organism>
<reference evidence="1" key="2">
    <citation type="journal article" date="2014" name="ISME J.">
        <title>Microbial stratification in low pH oxic and suboxic macroscopic growths along an acid mine drainage.</title>
        <authorList>
            <person name="Mendez-Garcia C."/>
            <person name="Mesa V."/>
            <person name="Sprenger R.R."/>
            <person name="Richter M."/>
            <person name="Diez M.S."/>
            <person name="Solano J."/>
            <person name="Bargiela R."/>
            <person name="Golyshina O.V."/>
            <person name="Manteca A."/>
            <person name="Ramos J.L."/>
            <person name="Gallego J.R."/>
            <person name="Llorente I."/>
            <person name="Martins Dos Santos V.A."/>
            <person name="Jensen O.N."/>
            <person name="Pelaez A.I."/>
            <person name="Sanchez J."/>
            <person name="Ferrer M."/>
        </authorList>
    </citation>
    <scope>NUCLEOTIDE SEQUENCE</scope>
</reference>